<evidence type="ECO:0000259" key="7">
    <source>
        <dbReference type="Pfam" id="PF00892"/>
    </source>
</evidence>
<feature type="transmembrane region" description="Helical" evidence="6">
    <location>
        <begin position="308"/>
        <end position="330"/>
    </location>
</feature>
<dbReference type="InterPro" id="IPR000620">
    <property type="entry name" value="EamA_dom"/>
</dbReference>
<dbReference type="SUPFAM" id="SSF103481">
    <property type="entry name" value="Multidrug resistance efflux transporter EmrE"/>
    <property type="match status" value="2"/>
</dbReference>
<dbReference type="GO" id="GO:0016020">
    <property type="term" value="C:membrane"/>
    <property type="evidence" value="ECO:0007669"/>
    <property type="project" value="UniProtKB-SubCell"/>
</dbReference>
<comment type="subcellular location">
    <subcellularLocation>
        <location evidence="1">Membrane</location>
        <topology evidence="1">Multi-pass membrane protein</topology>
    </subcellularLocation>
</comment>
<dbReference type="Pfam" id="PF00892">
    <property type="entry name" value="EamA"/>
    <property type="match status" value="1"/>
</dbReference>
<dbReference type="PANTHER" id="PTHR31218">
    <property type="entry name" value="WAT1-RELATED PROTEIN"/>
    <property type="match status" value="1"/>
</dbReference>
<evidence type="ECO:0000256" key="6">
    <source>
        <dbReference type="SAM" id="Phobius"/>
    </source>
</evidence>
<evidence type="ECO:0000256" key="3">
    <source>
        <dbReference type="ARBA" id="ARBA00022692"/>
    </source>
</evidence>
<dbReference type="Proteomes" id="UP000504607">
    <property type="component" value="Chromosome 4"/>
</dbReference>
<keyword evidence="5 6" id="KW-0472">Membrane</keyword>
<evidence type="ECO:0000256" key="1">
    <source>
        <dbReference type="ARBA" id="ARBA00004141"/>
    </source>
</evidence>
<evidence type="ECO:0000256" key="4">
    <source>
        <dbReference type="ARBA" id="ARBA00022989"/>
    </source>
</evidence>
<protein>
    <submittedName>
        <fullName evidence="9">WAT1-related protein At5g47470</fullName>
    </submittedName>
</protein>
<proteinExistence type="inferred from homology"/>
<evidence type="ECO:0000313" key="8">
    <source>
        <dbReference type="Proteomes" id="UP000504607"/>
    </source>
</evidence>
<name>A0A6I9R2Y2_ELAGV</name>
<feature type="transmembrane region" description="Helical" evidence="6">
    <location>
        <begin position="368"/>
        <end position="387"/>
    </location>
</feature>
<dbReference type="OrthoDB" id="642067at2759"/>
<reference evidence="9" key="1">
    <citation type="submission" date="2025-08" db="UniProtKB">
        <authorList>
            <consortium name="RefSeq"/>
        </authorList>
    </citation>
    <scope>IDENTIFICATION</scope>
</reference>
<organism evidence="8 9">
    <name type="scientific">Elaeis guineensis var. tenera</name>
    <name type="common">Oil palm</name>
    <dbReference type="NCBI Taxonomy" id="51953"/>
    <lineage>
        <taxon>Eukaryota</taxon>
        <taxon>Viridiplantae</taxon>
        <taxon>Streptophyta</taxon>
        <taxon>Embryophyta</taxon>
        <taxon>Tracheophyta</taxon>
        <taxon>Spermatophyta</taxon>
        <taxon>Magnoliopsida</taxon>
        <taxon>Liliopsida</taxon>
        <taxon>Arecaceae</taxon>
        <taxon>Arecoideae</taxon>
        <taxon>Cocoseae</taxon>
        <taxon>Elaeidinae</taxon>
        <taxon>Elaeis</taxon>
    </lineage>
</organism>
<dbReference type="AlphaFoldDB" id="A0A6I9R2Y2"/>
<accession>A0A6I9R2Y2</accession>
<feature type="transmembrane region" description="Helical" evidence="6">
    <location>
        <begin position="276"/>
        <end position="296"/>
    </location>
</feature>
<evidence type="ECO:0000256" key="2">
    <source>
        <dbReference type="ARBA" id="ARBA00007635"/>
    </source>
</evidence>
<feature type="domain" description="EamA" evidence="7">
    <location>
        <begin position="246"/>
        <end position="385"/>
    </location>
</feature>
<dbReference type="InterPro" id="IPR037185">
    <property type="entry name" value="EmrE-like"/>
</dbReference>
<sequence>MRTSIEENLSYPPLPLSPLAGGAIGLSTRWRPSGSLYGDEPFIPDIARMSNSRREALGDLLIICGLAAVQATNATYVVLLTPILSLGVKPSFLITFGSLATSLFILPFAIAYEQKKWPSRLTSTLVAQVVLIALGGVTAFQALMMLGIKKTSPAVASAMPNLAPGIIFIIAASLGFEKVDMKCLYSRAKILGTLICLCGAMVMGFLQSPSTPPVRTSERSSPSDIGLYENEHAKDSHENYHGDWIIGFMCLLAAVLVVSCTTILQAATMVHFPAPFTLCVVTSLIGAIITAIVQIITEGKLEMGPSTISFTSVMAIVLLGAIVGSICISFQTWAVKKKGPVMVSMFSPVSTVCSAILSAIILGQVIKLGSLAGMMAIFFGLYMVLWAKNKEGLTFSNMAHETSSMRSVDDIERTLLS</sequence>
<feature type="transmembrane region" description="Helical" evidence="6">
    <location>
        <begin position="91"/>
        <end position="112"/>
    </location>
</feature>
<dbReference type="InParanoid" id="A0A6I9R2Y2"/>
<feature type="transmembrane region" description="Helical" evidence="6">
    <location>
        <begin position="244"/>
        <end position="264"/>
    </location>
</feature>
<feature type="transmembrane region" description="Helical" evidence="6">
    <location>
        <begin position="154"/>
        <end position="176"/>
    </location>
</feature>
<gene>
    <name evidence="9" type="primary">LOC105043643</name>
</gene>
<evidence type="ECO:0000256" key="5">
    <source>
        <dbReference type="ARBA" id="ARBA00023136"/>
    </source>
</evidence>
<evidence type="ECO:0000313" key="9">
    <source>
        <dbReference type="RefSeq" id="XP_010919571.1"/>
    </source>
</evidence>
<dbReference type="InterPro" id="IPR030184">
    <property type="entry name" value="WAT1-related"/>
</dbReference>
<keyword evidence="3 6" id="KW-0812">Transmembrane</keyword>
<dbReference type="GO" id="GO:0022857">
    <property type="term" value="F:transmembrane transporter activity"/>
    <property type="evidence" value="ECO:0007669"/>
    <property type="project" value="InterPro"/>
</dbReference>
<feature type="transmembrane region" description="Helical" evidence="6">
    <location>
        <begin position="342"/>
        <end position="362"/>
    </location>
</feature>
<feature type="transmembrane region" description="Helical" evidence="6">
    <location>
        <begin position="56"/>
        <end position="79"/>
    </location>
</feature>
<dbReference type="RefSeq" id="XP_010919571.1">
    <property type="nucleotide sequence ID" value="XM_010921269.3"/>
</dbReference>
<keyword evidence="4 6" id="KW-1133">Transmembrane helix</keyword>
<feature type="transmembrane region" description="Helical" evidence="6">
    <location>
        <begin position="188"/>
        <end position="206"/>
    </location>
</feature>
<keyword evidence="8" id="KW-1185">Reference proteome</keyword>
<feature type="transmembrane region" description="Helical" evidence="6">
    <location>
        <begin position="124"/>
        <end position="148"/>
    </location>
</feature>
<comment type="similarity">
    <text evidence="2">Belongs to the drug/metabolite transporter (DMT) superfamily. Plant drug/metabolite exporter (P-DME) (TC 2.A.7.4) family.</text>
</comment>